<dbReference type="RefSeq" id="WP_225978203.1">
    <property type="nucleotide sequence ID" value="NZ_BJFL01000005.1"/>
</dbReference>
<organism evidence="2 3">
    <name type="scientific">Gandjariella thermophila</name>
    <dbReference type="NCBI Taxonomy" id="1931992"/>
    <lineage>
        <taxon>Bacteria</taxon>
        <taxon>Bacillati</taxon>
        <taxon>Actinomycetota</taxon>
        <taxon>Actinomycetes</taxon>
        <taxon>Pseudonocardiales</taxon>
        <taxon>Pseudonocardiaceae</taxon>
        <taxon>Gandjariella</taxon>
    </lineage>
</organism>
<dbReference type="PANTHER" id="PTHR43194:SF2">
    <property type="entry name" value="PEROXISOMAL MEMBRANE PROTEIN LPX1"/>
    <property type="match status" value="1"/>
</dbReference>
<dbReference type="InterPro" id="IPR000073">
    <property type="entry name" value="AB_hydrolase_1"/>
</dbReference>
<sequence>MTTPPASQISPHRAVRIDLAGRWGPVAALRATAGGNGPDLGVTALLVPGYTGSKEDFAPLVDPIADAGFEVVAIDLPGQYESPGPEREADYRPAPLGVALADLVEKLAAEGRRVLLLGHSYGGLVARAAVLVGAPIVGLTLLDSGPGELPVGDRRTALDVGSAILREQGMEAALRLREARDALDPYWPAWPDELKQFLRTRFLRSSPVGLLGMADGLRYEPDLVVRLAGALRAARASCLVICGENDDAWSVATQRDMADRLDADFAVLPGAGHSPNTESPAELLATLLPTWRSWIS</sequence>
<feature type="domain" description="AB hydrolase-1" evidence="1">
    <location>
        <begin position="45"/>
        <end position="285"/>
    </location>
</feature>
<gene>
    <name evidence="2" type="ORF">GTS_16620</name>
</gene>
<dbReference type="InterPro" id="IPR029058">
    <property type="entry name" value="AB_hydrolase_fold"/>
</dbReference>
<keyword evidence="3" id="KW-1185">Reference proteome</keyword>
<dbReference type="Pfam" id="PF12697">
    <property type="entry name" value="Abhydrolase_6"/>
    <property type="match status" value="1"/>
</dbReference>
<dbReference type="AlphaFoldDB" id="A0A4D4J619"/>
<comment type="caution">
    <text evidence="2">The sequence shown here is derived from an EMBL/GenBank/DDBJ whole genome shotgun (WGS) entry which is preliminary data.</text>
</comment>
<dbReference type="InterPro" id="IPR050228">
    <property type="entry name" value="Carboxylesterase_BioH"/>
</dbReference>
<evidence type="ECO:0000259" key="1">
    <source>
        <dbReference type="Pfam" id="PF12697"/>
    </source>
</evidence>
<accession>A0A4D4J619</accession>
<keyword evidence="2" id="KW-0378">Hydrolase</keyword>
<evidence type="ECO:0000313" key="3">
    <source>
        <dbReference type="Proteomes" id="UP000298860"/>
    </source>
</evidence>
<dbReference type="GO" id="GO:0016787">
    <property type="term" value="F:hydrolase activity"/>
    <property type="evidence" value="ECO:0007669"/>
    <property type="project" value="UniProtKB-KW"/>
</dbReference>
<protein>
    <submittedName>
        <fullName evidence="2">Alpha/beta hydrolase</fullName>
    </submittedName>
</protein>
<dbReference type="PANTHER" id="PTHR43194">
    <property type="entry name" value="HYDROLASE ALPHA/BETA FOLD FAMILY"/>
    <property type="match status" value="1"/>
</dbReference>
<proteinExistence type="predicted"/>
<name>A0A4D4J619_9PSEU</name>
<reference evidence="3" key="1">
    <citation type="submission" date="2019-04" db="EMBL/GenBank/DDBJ databases">
        <title>Draft genome sequence of Pseudonocardiaceae bacterium SL3-2-4.</title>
        <authorList>
            <person name="Ningsih F."/>
            <person name="Yokota A."/>
            <person name="Sakai Y."/>
            <person name="Nanatani K."/>
            <person name="Yabe S."/>
            <person name="Oetari A."/>
            <person name="Sjamsuridzal W."/>
        </authorList>
    </citation>
    <scope>NUCLEOTIDE SEQUENCE [LARGE SCALE GENOMIC DNA]</scope>
    <source>
        <strain evidence="3">SL3-2-4</strain>
    </source>
</reference>
<evidence type="ECO:0000313" key="2">
    <source>
        <dbReference type="EMBL" id="GDY30029.1"/>
    </source>
</evidence>
<dbReference type="Gene3D" id="3.40.50.1820">
    <property type="entry name" value="alpha/beta hydrolase"/>
    <property type="match status" value="1"/>
</dbReference>
<dbReference type="SUPFAM" id="SSF53474">
    <property type="entry name" value="alpha/beta-Hydrolases"/>
    <property type="match status" value="1"/>
</dbReference>
<dbReference type="EMBL" id="BJFL01000005">
    <property type="protein sequence ID" value="GDY30029.1"/>
    <property type="molecule type" value="Genomic_DNA"/>
</dbReference>
<dbReference type="Proteomes" id="UP000298860">
    <property type="component" value="Unassembled WGS sequence"/>
</dbReference>